<evidence type="ECO:0000313" key="10">
    <source>
        <dbReference type="EMBL" id="CAG9931280.1"/>
    </source>
</evidence>
<comment type="similarity">
    <text evidence="2">Belongs to the glycosyltransferase 41 family. O-GlcNAc transferase subfamily.</text>
</comment>
<dbReference type="SUPFAM" id="SSF48452">
    <property type="entry name" value="TPR-like"/>
    <property type="match status" value="2"/>
</dbReference>
<name>A0ABN8AEV7_9PROT</name>
<dbReference type="InterPro" id="IPR029489">
    <property type="entry name" value="OGT/SEC/SPY_C"/>
</dbReference>
<feature type="repeat" description="TPR" evidence="8">
    <location>
        <begin position="698"/>
        <end position="731"/>
    </location>
</feature>
<feature type="repeat" description="TPR" evidence="8">
    <location>
        <begin position="38"/>
        <end position="71"/>
    </location>
</feature>
<keyword evidence="11" id="KW-1185">Reference proteome</keyword>
<comment type="pathway">
    <text evidence="1">Protein modification; protein glycosylation.</text>
</comment>
<proteinExistence type="inferred from homology"/>
<protein>
    <recommendedName>
        <fullName evidence="3">protein O-GlcNAc transferase</fullName>
        <ecNumber evidence="3">2.4.1.255</ecNumber>
    </recommendedName>
</protein>
<feature type="domain" description="O-GlcNAc transferase C-terminal" evidence="9">
    <location>
        <begin position="416"/>
        <end position="608"/>
    </location>
</feature>
<dbReference type="EMBL" id="OU912926">
    <property type="protein sequence ID" value="CAG9931280.1"/>
    <property type="molecule type" value="Genomic_DNA"/>
</dbReference>
<dbReference type="Pfam" id="PF13844">
    <property type="entry name" value="Glyco_transf_41"/>
    <property type="match status" value="4"/>
</dbReference>
<dbReference type="SUPFAM" id="SSF53756">
    <property type="entry name" value="UDP-Glycosyltransferase/glycogen phosphorylase"/>
    <property type="match status" value="1"/>
</dbReference>
<dbReference type="GO" id="GO:0097363">
    <property type="term" value="F:protein O-acetylglucosaminyltransferase activity"/>
    <property type="evidence" value="ECO:0007669"/>
    <property type="project" value="UniProtKB-EC"/>
</dbReference>
<dbReference type="PANTHER" id="PTHR44835:SF1">
    <property type="entry name" value="PROTEIN O-GLCNAC TRANSFERASE"/>
    <property type="match status" value="1"/>
</dbReference>
<dbReference type="RefSeq" id="WP_239795395.1">
    <property type="nucleotide sequence ID" value="NZ_OU912926.1"/>
</dbReference>
<keyword evidence="7 8" id="KW-0802">TPR repeat</keyword>
<dbReference type="PROSITE" id="PS50293">
    <property type="entry name" value="TPR_REGION"/>
    <property type="match status" value="2"/>
</dbReference>
<evidence type="ECO:0000256" key="5">
    <source>
        <dbReference type="ARBA" id="ARBA00022679"/>
    </source>
</evidence>
<dbReference type="Gene3D" id="3.40.50.2000">
    <property type="entry name" value="Glycogen Phosphorylase B"/>
    <property type="match status" value="2"/>
</dbReference>
<dbReference type="EC" id="2.4.1.255" evidence="3"/>
<dbReference type="SMART" id="SM00028">
    <property type="entry name" value="TPR"/>
    <property type="match status" value="10"/>
</dbReference>
<feature type="domain" description="O-GlcNAc transferase C-terminal" evidence="9">
    <location>
        <begin position="935"/>
        <end position="1087"/>
    </location>
</feature>
<sequence>MNNPGNLFQQAVQHHQAGRLVDAMIVYRQVLVLQPKHPQCHYNLALALQYLNQTDAAIASYQRAIEINPGFAEAHNNLGNIFQALERLDDARQSYSRALASNSRLPQAQFNLGLILKKQKRFSLAVEHFQAAIDIAPDYAEAYDNLCSLLRFLDRTEEWLDAFRKYERLDNKTDWFFVAGLSACRYLGDFTREQNYLQALFAHPLTDGDIGVLDNILGVAQYFDLPQAQLLRLYHAYNQAVKRQHFSEFPLVSPYRTQRTKLRIGYLSADFRVHVMGKLMYEVLARHDRSQFELHLYSLASQTDALTTQFSTISDKFVDLHTLSARQAAKMIAEDDLDILIDLCNHTSYSNALILAYKPARVLITHLGAHGGIGLDTVDYKLTDHYADVPENAAYLIEKLLPMEGCLFPFHHVEPASQVHLSRAELGIAKNAVVLGVFANIMKFSPRSLQTWAAILTRNEHAVLAFSPLKENEKTSYLRQIAAAGIDPARVKFIPAAKDEQLNRARYALLDMALDTFPYSGGDTTLAALDMGVPVVTLCGQRHSERTSFSILMNLGVPETIAHSEAEYIDLVCRLASDAGWRGTVVGQIRRGLIDSPLVDMDAYTRHLEDAYRHAIAQCPLKDSVANDDNKALFQKGVRQHQANNLMEAADYYRQVLLDEPGHAAALYLYGVLLEQIGQEDGAIAQLQRAIAISPSYLDAHLALSNLYLKQGQMEDAVAGFNKALQVKPSHFAALNGLGRALTGAGHLPQAVTALQQAIQSQPQESSAYFNLGVAYQKQGMPDVAMATYHRALALEPNNIEALFNLGVLFQQQGMPERAAACYQEILRIQPDYVPAYYHLGDVLFDAGKINSWLENFKQFRRHVPPSAMLAVYGLQACQYLGEVEQQQAYLDDLLSDKYVFFNAADALDRLEEILFLLLSFDIPPEHLFALYQRYNQLSKQTYTPPISLPTRIAGGKIRLGYLSADLRDHVMGKMIYQAMSRHDTEQFEVYCYSLSSQQDAWTERFRVCSHRFVSIANLGALSAANRIAEDNLDILVDLSTHTKGSLPAILAYKPARLQITHIASAGAVGLESIDFKLTDHYADTPANQAYLLERLLPMQGCVFPYRHIAPASQHNYQRKKFGIGKHAVVLGAFVSLIKLSPRCLALWRQVLEALPSAVLAFSPPNIEAKAGYLQRLKVAGIAASRAVFIPLGKDDAHNQARYTPVDIVLDTLPYGGVNGTLEALDMGVPVVTLRGERHGERTGFSILTNLGVTTTIACNEQEFIDIVKRLANDQTFYASVADAIRRGLADSPLVNMDEHVRYLEEAYRQALLQKGIVTSR</sequence>
<dbReference type="Gene3D" id="3.40.50.11380">
    <property type="match status" value="2"/>
</dbReference>
<feature type="repeat" description="TPR" evidence="8">
    <location>
        <begin position="766"/>
        <end position="799"/>
    </location>
</feature>
<feature type="repeat" description="TPR" evidence="8">
    <location>
        <begin position="664"/>
        <end position="697"/>
    </location>
</feature>
<feature type="repeat" description="TPR" evidence="8">
    <location>
        <begin position="800"/>
        <end position="833"/>
    </location>
</feature>
<feature type="repeat" description="TPR" evidence="8">
    <location>
        <begin position="106"/>
        <end position="139"/>
    </location>
</feature>
<dbReference type="Gene3D" id="1.25.40.10">
    <property type="entry name" value="Tetratricopeptide repeat domain"/>
    <property type="match status" value="5"/>
</dbReference>
<dbReference type="Pfam" id="PF13432">
    <property type="entry name" value="TPR_16"/>
    <property type="match status" value="1"/>
</dbReference>
<dbReference type="InterPro" id="IPR011990">
    <property type="entry name" value="TPR-like_helical_dom_sf"/>
</dbReference>
<evidence type="ECO:0000256" key="3">
    <source>
        <dbReference type="ARBA" id="ARBA00011970"/>
    </source>
</evidence>
<keyword evidence="6" id="KW-0677">Repeat</keyword>
<dbReference type="Pfam" id="PF13414">
    <property type="entry name" value="TPR_11"/>
    <property type="match status" value="2"/>
</dbReference>
<evidence type="ECO:0000256" key="1">
    <source>
        <dbReference type="ARBA" id="ARBA00004922"/>
    </source>
</evidence>
<feature type="repeat" description="TPR" evidence="8">
    <location>
        <begin position="72"/>
        <end position="105"/>
    </location>
</feature>
<evidence type="ECO:0000259" key="9">
    <source>
        <dbReference type="Pfam" id="PF13844"/>
    </source>
</evidence>
<feature type="domain" description="O-GlcNAc transferase C-terminal" evidence="9">
    <location>
        <begin position="254"/>
        <end position="408"/>
    </location>
</feature>
<evidence type="ECO:0000313" key="11">
    <source>
        <dbReference type="Proteomes" id="UP000839052"/>
    </source>
</evidence>
<evidence type="ECO:0000256" key="7">
    <source>
        <dbReference type="ARBA" id="ARBA00022803"/>
    </source>
</evidence>
<accession>A0ABN8AEV7</accession>
<evidence type="ECO:0000256" key="2">
    <source>
        <dbReference type="ARBA" id="ARBA00005386"/>
    </source>
</evidence>
<gene>
    <name evidence="10" type="ORF">NTG6680_0027</name>
</gene>
<evidence type="ECO:0000256" key="4">
    <source>
        <dbReference type="ARBA" id="ARBA00022676"/>
    </source>
</evidence>
<evidence type="ECO:0000256" key="6">
    <source>
        <dbReference type="ARBA" id="ARBA00022737"/>
    </source>
</evidence>
<keyword evidence="5 10" id="KW-0808">Transferase</keyword>
<dbReference type="Proteomes" id="UP000839052">
    <property type="component" value="Chromosome"/>
</dbReference>
<organism evidence="10 11">
    <name type="scientific">Candidatus Nitrotoga arctica</name>
    <dbReference type="NCBI Taxonomy" id="453162"/>
    <lineage>
        <taxon>Bacteria</taxon>
        <taxon>Pseudomonadati</taxon>
        <taxon>Pseudomonadota</taxon>
        <taxon>Betaproteobacteria</taxon>
        <taxon>Nitrosomonadales</taxon>
        <taxon>Gallionellaceae</taxon>
        <taxon>Candidatus Nitrotoga</taxon>
    </lineage>
</organism>
<reference evidence="10 11" key="1">
    <citation type="submission" date="2021-10" db="EMBL/GenBank/DDBJ databases">
        <authorList>
            <person name="Koch H."/>
        </authorList>
    </citation>
    <scope>NUCLEOTIDE SEQUENCE [LARGE SCALE GENOMIC DNA]</scope>
    <source>
        <strain evidence="10">6680</strain>
    </source>
</reference>
<keyword evidence="4 10" id="KW-0328">Glycosyltransferase</keyword>
<feature type="domain" description="O-GlcNAc transferase C-terminal" evidence="9">
    <location>
        <begin position="1118"/>
        <end position="1301"/>
    </location>
</feature>
<dbReference type="InterPro" id="IPR019734">
    <property type="entry name" value="TPR_rpt"/>
</dbReference>
<feature type="repeat" description="TPR" evidence="8">
    <location>
        <begin position="732"/>
        <end position="765"/>
    </location>
</feature>
<evidence type="ECO:0000256" key="8">
    <source>
        <dbReference type="PROSITE-ProRule" id="PRU00339"/>
    </source>
</evidence>
<dbReference type="InterPro" id="IPR051939">
    <property type="entry name" value="Glycosyltr_41/O-GlcNAc_trsf"/>
</dbReference>
<dbReference type="Pfam" id="PF13181">
    <property type="entry name" value="TPR_8"/>
    <property type="match status" value="1"/>
</dbReference>
<dbReference type="PANTHER" id="PTHR44835">
    <property type="entry name" value="UDP-N-ACETYLGLUCOSAMINE--PEPTIDE N-ACETYLGLUCOSAMINYLTRANSFERASE SPINDLY-RELATED"/>
    <property type="match status" value="1"/>
</dbReference>
<dbReference type="Pfam" id="PF00515">
    <property type="entry name" value="TPR_1"/>
    <property type="match status" value="2"/>
</dbReference>
<dbReference type="PROSITE" id="PS50005">
    <property type="entry name" value="TPR"/>
    <property type="match status" value="8"/>
</dbReference>